<sequence length="313" mass="34980">MRSATGWFLWNRQILRVPRDQLTLAKSQGGLGVFDPYTKALSLFVYRNLLHVQGQGDDFSFTFFSKWVSITKLENPPDLRCERDVLAKIDNTFGSDFADLDSNHHPNSEYLEDNEKCAASGEPTEESGSRWRKVIRANGNALSAHEELKLSSSSKHQQCIPIIIFLTRVKEKKKVILQYRMSCKSAKLMGFCGRPCRLTPLRYCLVCSLLGNGLCIPYETFRSSVLSNCADGNSGQSSAIHFSLVLTSLPPLLHGWQDTNAMWRLCSTVSGSSPLTGQHILLANRIIRTSAEKGSTYGDDNDDDDDDDDNDDT</sequence>
<evidence type="ECO:0000313" key="2">
    <source>
        <dbReference type="EMBL" id="KAJ4438138.1"/>
    </source>
</evidence>
<evidence type="ECO:0000256" key="1">
    <source>
        <dbReference type="SAM" id="MobiDB-lite"/>
    </source>
</evidence>
<accession>A0ABQ8SWI6</accession>
<dbReference type="Proteomes" id="UP001148838">
    <property type="component" value="Unassembled WGS sequence"/>
</dbReference>
<gene>
    <name evidence="2" type="ORF">ANN_14077</name>
</gene>
<protein>
    <submittedName>
        <fullName evidence="2">Uncharacterized protein</fullName>
    </submittedName>
</protein>
<evidence type="ECO:0000313" key="3">
    <source>
        <dbReference type="Proteomes" id="UP001148838"/>
    </source>
</evidence>
<organism evidence="2 3">
    <name type="scientific">Periplaneta americana</name>
    <name type="common">American cockroach</name>
    <name type="synonym">Blatta americana</name>
    <dbReference type="NCBI Taxonomy" id="6978"/>
    <lineage>
        <taxon>Eukaryota</taxon>
        <taxon>Metazoa</taxon>
        <taxon>Ecdysozoa</taxon>
        <taxon>Arthropoda</taxon>
        <taxon>Hexapoda</taxon>
        <taxon>Insecta</taxon>
        <taxon>Pterygota</taxon>
        <taxon>Neoptera</taxon>
        <taxon>Polyneoptera</taxon>
        <taxon>Dictyoptera</taxon>
        <taxon>Blattodea</taxon>
        <taxon>Blattoidea</taxon>
        <taxon>Blattidae</taxon>
        <taxon>Blattinae</taxon>
        <taxon>Periplaneta</taxon>
    </lineage>
</organism>
<name>A0ABQ8SWI6_PERAM</name>
<proteinExistence type="predicted"/>
<reference evidence="2 3" key="1">
    <citation type="journal article" date="2022" name="Allergy">
        <title>Genome assembly and annotation of Periplaneta americana reveal a comprehensive cockroach allergen profile.</title>
        <authorList>
            <person name="Wang L."/>
            <person name="Xiong Q."/>
            <person name="Saelim N."/>
            <person name="Wang L."/>
            <person name="Nong W."/>
            <person name="Wan A.T."/>
            <person name="Shi M."/>
            <person name="Liu X."/>
            <person name="Cao Q."/>
            <person name="Hui J.H.L."/>
            <person name="Sookrung N."/>
            <person name="Leung T.F."/>
            <person name="Tungtrongchitr A."/>
            <person name="Tsui S.K.W."/>
        </authorList>
    </citation>
    <scope>NUCLEOTIDE SEQUENCE [LARGE SCALE GENOMIC DNA]</scope>
    <source>
        <strain evidence="2">PWHHKU_190912</strain>
    </source>
</reference>
<feature type="compositionally biased region" description="Acidic residues" evidence="1">
    <location>
        <begin position="299"/>
        <end position="313"/>
    </location>
</feature>
<comment type="caution">
    <text evidence="2">The sequence shown here is derived from an EMBL/GenBank/DDBJ whole genome shotgun (WGS) entry which is preliminary data.</text>
</comment>
<feature type="region of interest" description="Disordered" evidence="1">
    <location>
        <begin position="293"/>
        <end position="313"/>
    </location>
</feature>
<dbReference type="EMBL" id="JAJSOF020000019">
    <property type="protein sequence ID" value="KAJ4438138.1"/>
    <property type="molecule type" value="Genomic_DNA"/>
</dbReference>
<keyword evidence="3" id="KW-1185">Reference proteome</keyword>